<keyword evidence="1" id="KW-0732">Signal</keyword>
<dbReference type="RefSeq" id="XP_022251067.1">
    <property type="nucleotide sequence ID" value="XM_022395359.1"/>
</dbReference>
<dbReference type="Proteomes" id="UP000694941">
    <property type="component" value="Unplaced"/>
</dbReference>
<feature type="chain" id="PRO_5045746548" evidence="1">
    <location>
        <begin position="24"/>
        <end position="164"/>
    </location>
</feature>
<evidence type="ECO:0000256" key="1">
    <source>
        <dbReference type="SAM" id="SignalP"/>
    </source>
</evidence>
<protein>
    <submittedName>
        <fullName evidence="3">Uncharacterized protein LOC111087725</fullName>
    </submittedName>
</protein>
<feature type="signal peptide" evidence="1">
    <location>
        <begin position="1"/>
        <end position="23"/>
    </location>
</feature>
<organism evidence="2 3">
    <name type="scientific">Limulus polyphemus</name>
    <name type="common">Atlantic horseshoe crab</name>
    <dbReference type="NCBI Taxonomy" id="6850"/>
    <lineage>
        <taxon>Eukaryota</taxon>
        <taxon>Metazoa</taxon>
        <taxon>Ecdysozoa</taxon>
        <taxon>Arthropoda</taxon>
        <taxon>Chelicerata</taxon>
        <taxon>Merostomata</taxon>
        <taxon>Xiphosura</taxon>
        <taxon>Limulidae</taxon>
        <taxon>Limulus</taxon>
    </lineage>
</organism>
<dbReference type="GeneID" id="111087725"/>
<proteinExistence type="predicted"/>
<reference evidence="3" key="1">
    <citation type="submission" date="2025-08" db="UniProtKB">
        <authorList>
            <consortium name="RefSeq"/>
        </authorList>
    </citation>
    <scope>IDENTIFICATION</scope>
    <source>
        <tissue evidence="3">Muscle</tissue>
    </source>
</reference>
<evidence type="ECO:0000313" key="2">
    <source>
        <dbReference type="Proteomes" id="UP000694941"/>
    </source>
</evidence>
<evidence type="ECO:0000313" key="3">
    <source>
        <dbReference type="RefSeq" id="XP_022251067.1"/>
    </source>
</evidence>
<keyword evidence="2" id="KW-1185">Reference proteome</keyword>
<sequence>MSRSVSSAFGLCLWLIYFPHSNAHRSQREVALQELTFPDHLWYFGSSGKIVPFGYKSRNAGVPIEKLTKNKMIAILRNSMGNHQHPMAVGDNRNLIFDAFVRQRPTASLFRNLPFTNAARYNTYLDTDSDVRLRRKFPEIDSRGFDEDVFDEGFGEWSPMKRGK</sequence>
<accession>A0ABM1T5B1</accession>
<gene>
    <name evidence="3" type="primary">LOC111087725</name>
</gene>
<name>A0ABM1T5B1_LIMPO</name>